<evidence type="ECO:0000313" key="2">
    <source>
        <dbReference type="EnsemblMetazoa" id="HelroP188254"/>
    </source>
</evidence>
<accession>T1FPT2</accession>
<dbReference type="Proteomes" id="UP000015101">
    <property type="component" value="Unassembled WGS sequence"/>
</dbReference>
<reference evidence="2" key="3">
    <citation type="submission" date="2015-06" db="UniProtKB">
        <authorList>
            <consortium name="EnsemblMetazoa"/>
        </authorList>
    </citation>
    <scope>IDENTIFICATION</scope>
</reference>
<dbReference type="EMBL" id="KB096324">
    <property type="protein sequence ID" value="ESO06083.1"/>
    <property type="molecule type" value="Genomic_DNA"/>
</dbReference>
<dbReference type="EMBL" id="AMQM01000549">
    <property type="status" value="NOT_ANNOTATED_CDS"/>
    <property type="molecule type" value="Genomic_DNA"/>
</dbReference>
<dbReference type="InParanoid" id="T1FPT2"/>
<dbReference type="EnsemblMetazoa" id="HelroT188254">
    <property type="protein sequence ID" value="HelroP188254"/>
    <property type="gene ID" value="HelroG188254"/>
</dbReference>
<keyword evidence="3" id="KW-1185">Reference proteome</keyword>
<reference evidence="3" key="1">
    <citation type="submission" date="2012-12" db="EMBL/GenBank/DDBJ databases">
        <authorList>
            <person name="Hellsten U."/>
            <person name="Grimwood J."/>
            <person name="Chapman J.A."/>
            <person name="Shapiro H."/>
            <person name="Aerts A."/>
            <person name="Otillar R.P."/>
            <person name="Terry A.Y."/>
            <person name="Boore J.L."/>
            <person name="Simakov O."/>
            <person name="Marletaz F."/>
            <person name="Cho S.-J."/>
            <person name="Edsinger-Gonzales E."/>
            <person name="Havlak P."/>
            <person name="Kuo D.-H."/>
            <person name="Larsson T."/>
            <person name="Lv J."/>
            <person name="Arendt D."/>
            <person name="Savage R."/>
            <person name="Osoegawa K."/>
            <person name="de Jong P."/>
            <person name="Lindberg D.R."/>
            <person name="Seaver E.C."/>
            <person name="Weisblat D.A."/>
            <person name="Putnam N.H."/>
            <person name="Grigoriev I.V."/>
            <person name="Rokhsar D.S."/>
        </authorList>
    </citation>
    <scope>NUCLEOTIDE SEQUENCE</scope>
</reference>
<protein>
    <submittedName>
        <fullName evidence="1 2">Uncharacterized protein</fullName>
    </submittedName>
</protein>
<dbReference type="AlphaFoldDB" id="T1FPT2"/>
<organism evidence="2 3">
    <name type="scientific">Helobdella robusta</name>
    <name type="common">Californian leech</name>
    <dbReference type="NCBI Taxonomy" id="6412"/>
    <lineage>
        <taxon>Eukaryota</taxon>
        <taxon>Metazoa</taxon>
        <taxon>Spiralia</taxon>
        <taxon>Lophotrochozoa</taxon>
        <taxon>Annelida</taxon>
        <taxon>Clitellata</taxon>
        <taxon>Hirudinea</taxon>
        <taxon>Rhynchobdellida</taxon>
        <taxon>Glossiphoniidae</taxon>
        <taxon>Helobdella</taxon>
    </lineage>
</organism>
<dbReference type="RefSeq" id="XP_009015451.1">
    <property type="nucleotide sequence ID" value="XM_009017203.1"/>
</dbReference>
<name>T1FPT2_HELRO</name>
<reference evidence="1 3" key="2">
    <citation type="journal article" date="2013" name="Nature">
        <title>Insights into bilaterian evolution from three spiralian genomes.</title>
        <authorList>
            <person name="Simakov O."/>
            <person name="Marletaz F."/>
            <person name="Cho S.J."/>
            <person name="Edsinger-Gonzales E."/>
            <person name="Havlak P."/>
            <person name="Hellsten U."/>
            <person name="Kuo D.H."/>
            <person name="Larsson T."/>
            <person name="Lv J."/>
            <person name="Arendt D."/>
            <person name="Savage R."/>
            <person name="Osoegawa K."/>
            <person name="de Jong P."/>
            <person name="Grimwood J."/>
            <person name="Chapman J.A."/>
            <person name="Shapiro H."/>
            <person name="Aerts A."/>
            <person name="Otillar R.P."/>
            <person name="Terry A.Y."/>
            <person name="Boore J.L."/>
            <person name="Grigoriev I.V."/>
            <person name="Lindberg D.R."/>
            <person name="Seaver E.C."/>
            <person name="Weisblat D.A."/>
            <person name="Putnam N.H."/>
            <person name="Rokhsar D.S."/>
        </authorList>
    </citation>
    <scope>NUCLEOTIDE SEQUENCE</scope>
</reference>
<dbReference type="KEGG" id="hro:HELRODRAFT_188254"/>
<dbReference type="GeneID" id="20210829"/>
<evidence type="ECO:0000313" key="3">
    <source>
        <dbReference type="Proteomes" id="UP000015101"/>
    </source>
</evidence>
<dbReference type="HOGENOM" id="CLU_1241309_0_0_1"/>
<gene>
    <name evidence="2" type="primary">20210829</name>
    <name evidence="1" type="ORF">HELRODRAFT_188254</name>
</gene>
<proteinExistence type="predicted"/>
<sequence length="223" mass="25303">MQAELHTFNLLTCLATNCYQLLPSSHKLNSLRLFMPYLASIDICFFHCNQHHGQNEQQQKTICSTEHRHSQQSRAALAQKINSNEADGSGVEEGTTAHAPNPIPAIPIKSSLSNGLTISEFVACAYKQFRDEMLQNERIKKQKKTEHLQSNPTVKMLESLEHEKNVSLYLLKKHGYIKNDKAEDIIDAEVMLSDEQLILEGLKKLCLELATLKKDVYKSVLRN</sequence>
<dbReference type="CTD" id="20210829"/>
<evidence type="ECO:0000313" key="1">
    <source>
        <dbReference type="EMBL" id="ESO06083.1"/>
    </source>
</evidence>